<dbReference type="GO" id="GO:0003677">
    <property type="term" value="F:DNA binding"/>
    <property type="evidence" value="ECO:0007669"/>
    <property type="project" value="UniProtKB-KW"/>
</dbReference>
<gene>
    <name evidence="5" type="ORF">LDC_3016</name>
</gene>
<dbReference type="GO" id="GO:0005524">
    <property type="term" value="F:ATP binding"/>
    <property type="evidence" value="ECO:0007669"/>
    <property type="project" value="UniProtKB-KW"/>
</dbReference>
<keyword evidence="2" id="KW-0067">ATP-binding</keyword>
<reference evidence="5" key="1">
    <citation type="submission" date="2010-07" db="EMBL/GenBank/DDBJ databases">
        <authorList>
            <consortium name="CONSOLIDER consortium CSD2007-00005"/>
            <person name="Guazzaroni M.-E."/>
            <person name="Richter M."/>
            <person name="Garcia-Salamanca A."/>
            <person name="Yarza P."/>
            <person name="Ferrer M."/>
        </authorList>
    </citation>
    <scope>NUCLEOTIDE SEQUENCE</scope>
</reference>
<name>D9PN87_9ZZZZ</name>
<dbReference type="InterPro" id="IPR042115">
    <property type="entry name" value="PriA_3primeBD_sf"/>
</dbReference>
<dbReference type="PANTHER" id="PTHR30580:SF0">
    <property type="entry name" value="PRIMOSOMAL PROTEIN N"/>
    <property type="match status" value="1"/>
</dbReference>
<evidence type="ECO:0000313" key="5">
    <source>
        <dbReference type="EMBL" id="EFK94979.1"/>
    </source>
</evidence>
<dbReference type="GO" id="GO:0006302">
    <property type="term" value="P:double-strand break repair"/>
    <property type="evidence" value="ECO:0007669"/>
    <property type="project" value="TreeGrafter"/>
</dbReference>
<evidence type="ECO:0000259" key="4">
    <source>
        <dbReference type="Pfam" id="PF17764"/>
    </source>
</evidence>
<keyword evidence="1" id="KW-0547">Nucleotide-binding</keyword>
<evidence type="ECO:0000256" key="3">
    <source>
        <dbReference type="ARBA" id="ARBA00023125"/>
    </source>
</evidence>
<organism evidence="5">
    <name type="scientific">sediment metagenome</name>
    <dbReference type="NCBI Taxonomy" id="749907"/>
    <lineage>
        <taxon>unclassified sequences</taxon>
        <taxon>metagenomes</taxon>
        <taxon>ecological metagenomes</taxon>
    </lineage>
</organism>
<dbReference type="Gene3D" id="3.40.1440.60">
    <property type="entry name" value="PriA, 3(prime) DNA-binding domain"/>
    <property type="match status" value="1"/>
</dbReference>
<accession>D9PN87</accession>
<dbReference type="GO" id="GO:0043138">
    <property type="term" value="F:3'-5' DNA helicase activity"/>
    <property type="evidence" value="ECO:0007669"/>
    <property type="project" value="TreeGrafter"/>
</dbReference>
<dbReference type="GO" id="GO:0006270">
    <property type="term" value="P:DNA replication initiation"/>
    <property type="evidence" value="ECO:0007669"/>
    <property type="project" value="TreeGrafter"/>
</dbReference>
<keyword evidence="3" id="KW-0238">DNA-binding</keyword>
<sequence>MGGMIVGVHPLAGFDKVLHYRVPESLRASLVVGTLVRVPILNGMKLGIVGEVGAPPDFPLDRLKSVAQVVYPFPALTPDLLGLARWMARYYACGLDSIIETMIPAPVRRGRA</sequence>
<evidence type="ECO:0000256" key="2">
    <source>
        <dbReference type="ARBA" id="ARBA00022840"/>
    </source>
</evidence>
<evidence type="ECO:0000256" key="1">
    <source>
        <dbReference type="ARBA" id="ARBA00022741"/>
    </source>
</evidence>
<dbReference type="GO" id="GO:0006310">
    <property type="term" value="P:DNA recombination"/>
    <property type="evidence" value="ECO:0007669"/>
    <property type="project" value="TreeGrafter"/>
</dbReference>
<dbReference type="AlphaFoldDB" id="D9PN87"/>
<dbReference type="PANTHER" id="PTHR30580">
    <property type="entry name" value="PRIMOSOMAL PROTEIN N"/>
    <property type="match status" value="1"/>
</dbReference>
<feature type="domain" description="Primosomal protein N' 3' DNA-binding" evidence="4">
    <location>
        <begin position="12"/>
        <end position="104"/>
    </location>
</feature>
<protein>
    <submittedName>
        <fullName evidence="5">Primosomal protein N`</fullName>
    </submittedName>
</protein>
<dbReference type="EMBL" id="ADZX01000930">
    <property type="protein sequence ID" value="EFK94979.1"/>
    <property type="molecule type" value="Genomic_DNA"/>
</dbReference>
<dbReference type="InterPro" id="IPR041222">
    <property type="entry name" value="PriA_3primeBD"/>
</dbReference>
<comment type="caution">
    <text evidence="5">The sequence shown here is derived from an EMBL/GenBank/DDBJ whole genome shotgun (WGS) entry which is preliminary data.</text>
</comment>
<proteinExistence type="predicted"/>
<dbReference type="Pfam" id="PF17764">
    <property type="entry name" value="PriA_3primeBD"/>
    <property type="match status" value="1"/>
</dbReference>
<reference evidence="5" key="2">
    <citation type="journal article" date="2011" name="Microb. Ecol.">
        <title>Taxonomic and Functional Metagenomic Profiling of the Microbial Community in the Anoxic Sediment of a Sub-saline Shallow Lake (Laguna de Carrizo, Central Spain).</title>
        <authorList>
            <person name="Ferrer M."/>
            <person name="Guazzaroni M.E."/>
            <person name="Richter M."/>
            <person name="Garcia-Salamanca A."/>
            <person name="Yarza P."/>
            <person name="Suarez-Suarez A."/>
            <person name="Solano J."/>
            <person name="Alcaide M."/>
            <person name="van Dillewijn P."/>
            <person name="Molina-Henares M.A."/>
            <person name="Lopez-Cortes N."/>
            <person name="Al-Ramahi Y."/>
            <person name="Guerrero C."/>
            <person name="Acosta A."/>
            <person name="de Eugenio L.I."/>
            <person name="Martinez V."/>
            <person name="Marques S."/>
            <person name="Rojo F."/>
            <person name="Santero E."/>
            <person name="Genilloud O."/>
            <person name="Perez-Perez J."/>
            <person name="Rossello-Mora R."/>
            <person name="Ramos J.L."/>
        </authorList>
    </citation>
    <scope>NUCLEOTIDE SEQUENCE</scope>
</reference>